<keyword evidence="5 7" id="KW-0627">Porphyrin biosynthesis</keyword>
<gene>
    <name evidence="9" type="primary">hemH</name>
    <name evidence="7" type="synonym">cpfC</name>
    <name evidence="9" type="ORF">AUCHE_05_05090</name>
</gene>
<dbReference type="UniPathway" id="UPA00252"/>
<dbReference type="PANTHER" id="PTHR11108">
    <property type="entry name" value="FERROCHELATASE"/>
    <property type="match status" value="1"/>
</dbReference>
<evidence type="ECO:0000256" key="2">
    <source>
        <dbReference type="ARBA" id="ARBA00023004"/>
    </source>
</evidence>
<dbReference type="EMBL" id="BAGZ01000005">
    <property type="protein sequence ID" value="GAB77596.1"/>
    <property type="molecule type" value="Genomic_DNA"/>
</dbReference>
<evidence type="ECO:0000256" key="6">
    <source>
        <dbReference type="ARBA" id="ARBA00024536"/>
    </source>
</evidence>
<keyword evidence="4 7" id="KW-0456">Lyase</keyword>
<dbReference type="GO" id="GO:0005737">
    <property type="term" value="C:cytoplasm"/>
    <property type="evidence" value="ECO:0007669"/>
    <property type="project" value="UniProtKB-SubCell"/>
</dbReference>
<dbReference type="GO" id="GO:0004325">
    <property type="term" value="F:ferrochelatase activity"/>
    <property type="evidence" value="ECO:0007669"/>
    <property type="project" value="UniProtKB-UniRule"/>
</dbReference>
<keyword evidence="7" id="KW-0479">Metal-binding</keyword>
<reference evidence="9 10" key="1">
    <citation type="submission" date="2012-08" db="EMBL/GenBank/DDBJ databases">
        <title>Whole genome shotgun sequence of Austwickia chelonae NBRC 105200.</title>
        <authorList>
            <person name="Yoshida I."/>
            <person name="Hosoyama A."/>
            <person name="Tsuchikane K."/>
            <person name="Katsumata H."/>
            <person name="Ando Y."/>
            <person name="Ohji S."/>
            <person name="Hamada M."/>
            <person name="Tamura T."/>
            <person name="Yamazoe A."/>
            <person name="Yamazaki S."/>
            <person name="Fujita N."/>
        </authorList>
    </citation>
    <scope>NUCLEOTIDE SEQUENCE [LARGE SCALE GENOMIC DNA]</scope>
    <source>
        <strain evidence="9 10">NBRC 105200</strain>
    </source>
</reference>
<comment type="similarity">
    <text evidence="7 8">Belongs to the ferrochelatase family.</text>
</comment>
<accession>K6ULW3</accession>
<feature type="binding site" evidence="7">
    <location>
        <position position="127"/>
    </location>
    <ligand>
        <name>Fe-coproporphyrin III</name>
        <dbReference type="ChEBI" id="CHEBI:68438"/>
    </ligand>
</feature>
<name>K6ULW3_9MICO</name>
<comment type="subcellular location">
    <subcellularLocation>
        <location evidence="7">Cytoplasm</location>
    </subcellularLocation>
</comment>
<dbReference type="Proteomes" id="UP000008495">
    <property type="component" value="Unassembled WGS sequence"/>
</dbReference>
<comment type="caution">
    <text evidence="7">Lacks conserved residue(s) required for the propagation of feature annotation.</text>
</comment>
<keyword evidence="2 7" id="KW-0408">Iron</keyword>
<dbReference type="STRING" id="100225.SAMN05421595_1434"/>
<dbReference type="InterPro" id="IPR033644">
    <property type="entry name" value="Ferrochelatase_C"/>
</dbReference>
<evidence type="ECO:0000313" key="10">
    <source>
        <dbReference type="Proteomes" id="UP000008495"/>
    </source>
</evidence>
<feature type="binding site" evidence="7">
    <location>
        <position position="58"/>
    </location>
    <ligand>
        <name>Fe-coproporphyrin III</name>
        <dbReference type="ChEBI" id="CHEBI:68438"/>
    </ligand>
</feature>
<dbReference type="eggNOG" id="COG0276">
    <property type="taxonomic scope" value="Bacteria"/>
</dbReference>
<evidence type="ECO:0000256" key="3">
    <source>
        <dbReference type="ARBA" id="ARBA00023133"/>
    </source>
</evidence>
<dbReference type="GO" id="GO:0046872">
    <property type="term" value="F:metal ion binding"/>
    <property type="evidence" value="ECO:0007669"/>
    <property type="project" value="UniProtKB-KW"/>
</dbReference>
<feature type="binding site" evidence="7">
    <location>
        <position position="285"/>
    </location>
    <ligand>
        <name>Fe(2+)</name>
        <dbReference type="ChEBI" id="CHEBI:29033"/>
    </ligand>
</feature>
<dbReference type="CDD" id="cd00419">
    <property type="entry name" value="Ferrochelatase_C"/>
    <property type="match status" value="1"/>
</dbReference>
<dbReference type="PANTHER" id="PTHR11108:SF1">
    <property type="entry name" value="FERROCHELATASE, MITOCHONDRIAL"/>
    <property type="match status" value="1"/>
</dbReference>
<comment type="pathway">
    <text evidence="1 7">Porphyrin-containing compound metabolism; protoheme biosynthesis.</text>
</comment>
<evidence type="ECO:0000256" key="4">
    <source>
        <dbReference type="ARBA" id="ARBA00023239"/>
    </source>
</evidence>
<sequence>MSVDALSPYDAVLLHSFGGPETPEEVLPFLERVTGGRGIPRARLEEVGRHYFEFGGRSPINDENRALISALETELSRRGAPRSIFWGNRFAEPFTSEALGRAREFGVRRLVAVTTSAFPSYSGCRAYREDLDQALSSVTPDEGSGSIQVDRTRPYAMREGFIEANARLVATAFEELVAAEGLTASQIRLLFVTHSIPVTQNDSSGPAPGGAYLRWHEEVCAQVSRSVGRRIGERVDSELVFCSRSGPPNQAWLEPDVEDRIRELAVGPIRGVVVAPVGFTADHMEVVYDLDVVAATAAHESGLAFTRVSTVRREDEFVNCLVDLLFEQAARARGESTGPRGAAEALTEGEACCGAGCCPNPRGV</sequence>
<organism evidence="9 10">
    <name type="scientific">Austwickia chelonae NBRC 105200</name>
    <dbReference type="NCBI Taxonomy" id="1184607"/>
    <lineage>
        <taxon>Bacteria</taxon>
        <taxon>Bacillati</taxon>
        <taxon>Actinomycetota</taxon>
        <taxon>Actinomycetes</taxon>
        <taxon>Micrococcales</taxon>
        <taxon>Dermatophilaceae</taxon>
        <taxon>Austwickia</taxon>
    </lineage>
</organism>
<comment type="catalytic activity">
    <reaction evidence="6">
        <text>Fe-coproporphyrin III + 2 H(+) = coproporphyrin III + Fe(2+)</text>
        <dbReference type="Rhea" id="RHEA:49572"/>
        <dbReference type="ChEBI" id="CHEBI:15378"/>
        <dbReference type="ChEBI" id="CHEBI:29033"/>
        <dbReference type="ChEBI" id="CHEBI:68438"/>
        <dbReference type="ChEBI" id="CHEBI:131725"/>
        <dbReference type="EC" id="4.99.1.9"/>
    </reaction>
    <physiologicalReaction direction="right-to-left" evidence="6">
        <dbReference type="Rhea" id="RHEA:49574"/>
    </physiologicalReaction>
</comment>
<evidence type="ECO:0000256" key="5">
    <source>
        <dbReference type="ARBA" id="ARBA00023244"/>
    </source>
</evidence>
<protein>
    <recommendedName>
        <fullName evidence="7">Coproporphyrin III ferrochelatase</fullName>
        <ecNumber evidence="7">4.99.1.9</ecNumber>
    </recommendedName>
</protein>
<dbReference type="SUPFAM" id="SSF53800">
    <property type="entry name" value="Chelatase"/>
    <property type="match status" value="1"/>
</dbReference>
<evidence type="ECO:0000256" key="8">
    <source>
        <dbReference type="RuleBase" id="RU004185"/>
    </source>
</evidence>
<evidence type="ECO:0000256" key="7">
    <source>
        <dbReference type="HAMAP-Rule" id="MF_00323"/>
    </source>
</evidence>
<evidence type="ECO:0000313" key="9">
    <source>
        <dbReference type="EMBL" id="GAB77596.1"/>
    </source>
</evidence>
<feature type="binding site" evidence="7">
    <location>
        <position position="194"/>
    </location>
    <ligand>
        <name>Fe(2+)</name>
        <dbReference type="ChEBI" id="CHEBI:29033"/>
    </ligand>
</feature>
<dbReference type="HAMAP" id="MF_00323">
    <property type="entry name" value="Ferrochelatase"/>
    <property type="match status" value="1"/>
</dbReference>
<dbReference type="InterPro" id="IPR033659">
    <property type="entry name" value="Ferrochelatase_N"/>
</dbReference>
<dbReference type="CDD" id="cd03411">
    <property type="entry name" value="Ferrochelatase_N"/>
    <property type="match status" value="1"/>
</dbReference>
<dbReference type="RefSeq" id="WP_006502348.1">
    <property type="nucleotide sequence ID" value="NZ_BAGZ01000005.1"/>
</dbReference>
<proteinExistence type="inferred from homology"/>
<evidence type="ECO:0000256" key="1">
    <source>
        <dbReference type="ARBA" id="ARBA00004744"/>
    </source>
</evidence>
<keyword evidence="3 7" id="KW-0350">Heme biosynthesis</keyword>
<dbReference type="GO" id="GO:0006783">
    <property type="term" value="P:heme biosynthetic process"/>
    <property type="evidence" value="ECO:0007669"/>
    <property type="project" value="UniProtKB-UniRule"/>
</dbReference>
<dbReference type="InterPro" id="IPR001015">
    <property type="entry name" value="Ferrochelatase"/>
</dbReference>
<dbReference type="AlphaFoldDB" id="K6ULW3"/>
<dbReference type="OrthoDB" id="9776380at2"/>
<comment type="function">
    <text evidence="7">Involved in coproporphyrin-dependent heme b biosynthesis. Catalyzes the insertion of ferrous iron into coproporphyrin III to form Fe-coproporphyrin III.</text>
</comment>
<dbReference type="EC" id="4.99.1.9" evidence="7"/>
<keyword evidence="10" id="KW-1185">Reference proteome</keyword>
<keyword evidence="7" id="KW-0963">Cytoplasm</keyword>
<comment type="caution">
    <text evidence="9">The sequence shown here is derived from an EMBL/GenBank/DDBJ whole genome shotgun (WGS) entry which is preliminary data.</text>
</comment>
<dbReference type="Gene3D" id="3.40.50.1400">
    <property type="match status" value="2"/>
</dbReference>
<dbReference type="Pfam" id="PF00762">
    <property type="entry name" value="Ferrochelatase"/>
    <property type="match status" value="1"/>
</dbReference>